<evidence type="ECO:0000313" key="17">
    <source>
        <dbReference type="Proteomes" id="UP000533476"/>
    </source>
</evidence>
<feature type="transmembrane region" description="Helical" evidence="15">
    <location>
        <begin position="92"/>
        <end position="116"/>
    </location>
</feature>
<keyword evidence="11" id="KW-0249">Electron transport</keyword>
<reference evidence="16 17" key="1">
    <citation type="submission" date="2020-04" db="EMBL/GenBank/DDBJ databases">
        <authorList>
            <person name="Zhang R."/>
            <person name="Schippers A."/>
        </authorList>
    </citation>
    <scope>NUCLEOTIDE SEQUENCE [LARGE SCALE GENOMIC DNA]</scope>
    <source>
        <strain evidence="16 17">DSM 109850</strain>
    </source>
</reference>
<keyword evidence="6" id="KW-0813">Transport</keyword>
<sequence length="124" mass="13829">MMSPNRPGGAWQWFLQRVSAVLLLVLVLGHLWIEHFLHLGSRFSYQGVAARLVHGFYDAIDYALLVVVVYHGLNGLYHVLTDRMHRGSARRTLAIGLSLVGIATVVLGADILSAFLTPHPWFLL</sequence>
<dbReference type="EMBL" id="JABBVZ010000024">
    <property type="protein sequence ID" value="NMP22492.1"/>
    <property type="molecule type" value="Genomic_DNA"/>
</dbReference>
<dbReference type="Pfam" id="PF01127">
    <property type="entry name" value="Sdh_cyt"/>
    <property type="match status" value="1"/>
</dbReference>
<evidence type="ECO:0000256" key="9">
    <source>
        <dbReference type="ARBA" id="ARBA00022692"/>
    </source>
</evidence>
<proteinExistence type="predicted"/>
<feature type="transmembrane region" description="Helical" evidence="15">
    <location>
        <begin position="20"/>
        <end position="39"/>
    </location>
</feature>
<keyword evidence="10" id="KW-0479">Metal-binding</keyword>
<gene>
    <name evidence="16" type="primary">sdhD</name>
    <name evidence="16" type="ORF">HIJ39_09015</name>
</gene>
<comment type="cofactor">
    <cofactor evidence="1">
        <name>heme</name>
        <dbReference type="ChEBI" id="CHEBI:30413"/>
    </cofactor>
</comment>
<evidence type="ECO:0000313" key="16">
    <source>
        <dbReference type="EMBL" id="NMP22492.1"/>
    </source>
</evidence>
<dbReference type="InterPro" id="IPR034804">
    <property type="entry name" value="SQR/QFR_C/D"/>
</dbReference>
<dbReference type="GO" id="GO:0020037">
    <property type="term" value="F:heme binding"/>
    <property type="evidence" value="ECO:0007669"/>
    <property type="project" value="InterPro"/>
</dbReference>
<keyword evidence="13" id="KW-0408">Iron</keyword>
<dbReference type="GO" id="GO:0016020">
    <property type="term" value="C:membrane"/>
    <property type="evidence" value="ECO:0007669"/>
    <property type="project" value="UniProtKB-SubCell"/>
</dbReference>
<dbReference type="RefSeq" id="WP_169098860.1">
    <property type="nucleotide sequence ID" value="NZ_JABBVZ010000024.1"/>
</dbReference>
<dbReference type="Gene3D" id="1.20.1300.10">
    <property type="entry name" value="Fumarate reductase/succinate dehydrogenase, transmembrane subunit"/>
    <property type="match status" value="1"/>
</dbReference>
<keyword evidence="12 15" id="KW-1133">Transmembrane helix</keyword>
<dbReference type="SUPFAM" id="SSF81343">
    <property type="entry name" value="Fumarate reductase respiratory complex transmembrane subunits"/>
    <property type="match status" value="1"/>
</dbReference>
<evidence type="ECO:0000256" key="11">
    <source>
        <dbReference type="ARBA" id="ARBA00022982"/>
    </source>
</evidence>
<feature type="transmembrane region" description="Helical" evidence="15">
    <location>
        <begin position="59"/>
        <end position="80"/>
    </location>
</feature>
<dbReference type="GO" id="GO:0046872">
    <property type="term" value="F:metal ion binding"/>
    <property type="evidence" value="ECO:0007669"/>
    <property type="project" value="UniProtKB-KW"/>
</dbReference>
<evidence type="ECO:0000256" key="13">
    <source>
        <dbReference type="ARBA" id="ARBA00023004"/>
    </source>
</evidence>
<evidence type="ECO:0000256" key="12">
    <source>
        <dbReference type="ARBA" id="ARBA00022989"/>
    </source>
</evidence>
<dbReference type="AlphaFoldDB" id="A0A7Y0L3Y8"/>
<evidence type="ECO:0000256" key="10">
    <source>
        <dbReference type="ARBA" id="ARBA00022723"/>
    </source>
</evidence>
<evidence type="ECO:0000256" key="2">
    <source>
        <dbReference type="ARBA" id="ARBA00004050"/>
    </source>
</evidence>
<evidence type="ECO:0000256" key="14">
    <source>
        <dbReference type="ARBA" id="ARBA00023136"/>
    </source>
</evidence>
<dbReference type="InterPro" id="IPR000701">
    <property type="entry name" value="SuccDH_FuR_B_TM-su"/>
</dbReference>
<evidence type="ECO:0000256" key="6">
    <source>
        <dbReference type="ARBA" id="ARBA00022448"/>
    </source>
</evidence>
<evidence type="ECO:0000256" key="4">
    <source>
        <dbReference type="ARBA" id="ARBA00005163"/>
    </source>
</evidence>
<evidence type="ECO:0000256" key="5">
    <source>
        <dbReference type="ARBA" id="ARBA00019425"/>
    </source>
</evidence>
<evidence type="ECO:0000256" key="1">
    <source>
        <dbReference type="ARBA" id="ARBA00001971"/>
    </source>
</evidence>
<keyword evidence="17" id="KW-1185">Reference proteome</keyword>
<comment type="caution">
    <text evidence="16">The sequence shown here is derived from an EMBL/GenBank/DDBJ whole genome shotgun (WGS) entry which is preliminary data.</text>
</comment>
<comment type="pathway">
    <text evidence="4">Carbohydrate metabolism; tricarboxylic acid cycle.</text>
</comment>
<evidence type="ECO:0000256" key="7">
    <source>
        <dbReference type="ARBA" id="ARBA00022532"/>
    </source>
</evidence>
<comment type="function">
    <text evidence="2">Membrane-anchoring subunit of succinate dehydrogenase (SDH).</text>
</comment>
<name>A0A7Y0L3Y8_9FIRM</name>
<accession>A0A7Y0L3Y8</accession>
<dbReference type="GO" id="GO:0006099">
    <property type="term" value="P:tricarboxylic acid cycle"/>
    <property type="evidence" value="ECO:0007669"/>
    <property type="project" value="UniProtKB-UniPathway"/>
</dbReference>
<evidence type="ECO:0000256" key="3">
    <source>
        <dbReference type="ARBA" id="ARBA00004141"/>
    </source>
</evidence>
<keyword evidence="8" id="KW-0349">Heme</keyword>
<organism evidence="16 17">
    <name type="scientific">Sulfobacillus harzensis</name>
    <dbReference type="NCBI Taxonomy" id="2729629"/>
    <lineage>
        <taxon>Bacteria</taxon>
        <taxon>Bacillati</taxon>
        <taxon>Bacillota</taxon>
        <taxon>Clostridia</taxon>
        <taxon>Eubacteriales</taxon>
        <taxon>Clostridiales Family XVII. Incertae Sedis</taxon>
        <taxon>Sulfobacillus</taxon>
    </lineage>
</organism>
<dbReference type="InterPro" id="IPR014312">
    <property type="entry name" value="Succ_DH_anchor"/>
</dbReference>
<dbReference type="NCBIfam" id="TIGR02968">
    <property type="entry name" value="succ_dehyd_anc"/>
    <property type="match status" value="1"/>
</dbReference>
<keyword evidence="14 15" id="KW-0472">Membrane</keyword>
<keyword evidence="9 15" id="KW-0812">Transmembrane</keyword>
<comment type="subcellular location">
    <subcellularLocation>
        <location evidence="3">Membrane</location>
        <topology evidence="3">Multi-pass membrane protein</topology>
    </subcellularLocation>
</comment>
<evidence type="ECO:0000256" key="15">
    <source>
        <dbReference type="SAM" id="Phobius"/>
    </source>
</evidence>
<dbReference type="UniPathway" id="UPA00223"/>
<evidence type="ECO:0000256" key="8">
    <source>
        <dbReference type="ARBA" id="ARBA00022617"/>
    </source>
</evidence>
<dbReference type="Proteomes" id="UP000533476">
    <property type="component" value="Unassembled WGS sequence"/>
</dbReference>
<protein>
    <recommendedName>
        <fullName evidence="5">Succinate dehydrogenase hydrophobic membrane anchor subunit</fullName>
    </recommendedName>
</protein>
<keyword evidence="7" id="KW-0816">Tricarboxylic acid cycle</keyword>